<dbReference type="AlphaFoldDB" id="G7Q6K1"/>
<dbReference type="PANTHER" id="PTHR30483:SF6">
    <property type="entry name" value="PERIPLASMIC BINDING PROTEIN OF ABC TRANSPORTER FOR NATURAL AMINO ACIDS"/>
    <property type="match status" value="1"/>
</dbReference>
<dbReference type="Pfam" id="PF13458">
    <property type="entry name" value="Peripla_BP_6"/>
    <property type="match status" value="1"/>
</dbReference>
<sequence length="424" mass="44865">MRRIPMRILGGLVLAAMLGIALAVFPIERKSPCTDPLGCVVIAPGEPIAIGVIESLTGEVAILGKEQVRGLELALDHRGGKVRGHPVDLRIEDTGCRPEGGANAALRIVSDPAVVAIFGTTCSGDAATAAQVMTEAGLSMISGNNSAPFLTAIGGRKAPKWQPGYFRTAPNEEYSGPAAARYAYEKLGVESAAIIHDGDIYTRGLAEGFRAEFERLGGRTTLFGAVDKGDADMKPVLEAVAASGAELLFFPLFQPEGNHLLLAARRMPALRNTVLMSDGALIDGTFIEAMGQNAVGMYFVGPTPPTPNDRVRALESEYRRKYGEAPPTLYYCNAFDAASILLDTLGQVAAKASDGSLSIGRQALRDALARTRDYPGVTGKLTCDRFGDCATPRFNVLRLEDPALGVAGLTANVVYTYAPRSGHE</sequence>
<evidence type="ECO:0000259" key="3">
    <source>
        <dbReference type="Pfam" id="PF13458"/>
    </source>
</evidence>
<organism evidence="4 5">
    <name type="scientific">Solidesulfovibrio carbinoliphilus subsp. oakridgensis</name>
    <dbReference type="NCBI Taxonomy" id="694327"/>
    <lineage>
        <taxon>Bacteria</taxon>
        <taxon>Pseudomonadati</taxon>
        <taxon>Thermodesulfobacteriota</taxon>
        <taxon>Desulfovibrionia</taxon>
        <taxon>Desulfovibrionales</taxon>
        <taxon>Desulfovibrionaceae</taxon>
        <taxon>Solidesulfovibrio</taxon>
    </lineage>
</organism>
<dbReference type="Proteomes" id="UP000004662">
    <property type="component" value="Chromosome"/>
</dbReference>
<evidence type="ECO:0000313" key="4">
    <source>
        <dbReference type="EMBL" id="EHJ47614.1"/>
    </source>
</evidence>
<proteinExistence type="inferred from homology"/>
<dbReference type="CDD" id="cd06342">
    <property type="entry name" value="PBP1_ABC_LIVBP-like"/>
    <property type="match status" value="1"/>
</dbReference>
<dbReference type="OrthoDB" id="9772589at2"/>
<dbReference type="RefSeq" id="WP_009181009.1">
    <property type="nucleotide sequence ID" value="NZ_CM001368.1"/>
</dbReference>
<dbReference type="InterPro" id="IPR051010">
    <property type="entry name" value="BCAA_transport"/>
</dbReference>
<dbReference type="eggNOG" id="COG0683">
    <property type="taxonomic scope" value="Bacteria"/>
</dbReference>
<evidence type="ECO:0000313" key="5">
    <source>
        <dbReference type="Proteomes" id="UP000004662"/>
    </source>
</evidence>
<keyword evidence="2" id="KW-0732">Signal</keyword>
<keyword evidence="4" id="KW-0675">Receptor</keyword>
<protein>
    <submittedName>
        <fullName evidence="4">Extracellular ligand-binding receptor</fullName>
    </submittedName>
</protein>
<dbReference type="InterPro" id="IPR028081">
    <property type="entry name" value="Leu-bd"/>
</dbReference>
<accession>G7Q6K1</accession>
<comment type="similarity">
    <text evidence="1">Belongs to the leucine-binding protein family.</text>
</comment>
<dbReference type="STRING" id="694327.DFW101_1606"/>
<evidence type="ECO:0000256" key="1">
    <source>
        <dbReference type="ARBA" id="ARBA00010062"/>
    </source>
</evidence>
<keyword evidence="5" id="KW-1185">Reference proteome</keyword>
<dbReference type="EMBL" id="CM001368">
    <property type="protein sequence ID" value="EHJ47614.1"/>
    <property type="molecule type" value="Genomic_DNA"/>
</dbReference>
<evidence type="ECO:0000256" key="2">
    <source>
        <dbReference type="ARBA" id="ARBA00022729"/>
    </source>
</evidence>
<feature type="domain" description="Leucine-binding protein" evidence="3">
    <location>
        <begin position="47"/>
        <end position="382"/>
    </location>
</feature>
<name>G7Q6K1_9BACT</name>
<dbReference type="SUPFAM" id="SSF53822">
    <property type="entry name" value="Periplasmic binding protein-like I"/>
    <property type="match status" value="1"/>
</dbReference>
<dbReference type="HOGENOM" id="CLU_027128_6_0_7"/>
<dbReference type="Gene3D" id="3.40.50.2300">
    <property type="match status" value="2"/>
</dbReference>
<reference evidence="5" key="1">
    <citation type="journal article" date="2015" name="Genome Announc.">
        <title>High-Quality Draft Genome Sequence of Desulfovibrio carbinoliphilus FW-101-2B, an Organic Acid-Oxidizing Sulfate-Reducing Bacterium Isolated from Uranium(VI)-Contaminated Groundwater.</title>
        <authorList>
            <person name="Ramsay B.D."/>
            <person name="Hwang C."/>
            <person name="Woo H.L."/>
            <person name="Carroll S.L."/>
            <person name="Lucas S."/>
            <person name="Han J."/>
            <person name="Lapidus A.L."/>
            <person name="Cheng J.F."/>
            <person name="Goodwin L.A."/>
            <person name="Pitluck S."/>
            <person name="Peters L."/>
            <person name="Chertkov O."/>
            <person name="Held B."/>
            <person name="Detter J.C."/>
            <person name="Han C.S."/>
            <person name="Tapia R."/>
            <person name="Land M.L."/>
            <person name="Hauser L.J."/>
            <person name="Kyrpides N.C."/>
            <person name="Ivanova N.N."/>
            <person name="Mikhailova N."/>
            <person name="Pagani I."/>
            <person name="Woyke T."/>
            <person name="Arkin A.P."/>
            <person name="Dehal P."/>
            <person name="Chivian D."/>
            <person name="Criddle C.S."/>
            <person name="Wu W."/>
            <person name="Chakraborty R."/>
            <person name="Hazen T.C."/>
            <person name="Fields M.W."/>
        </authorList>
    </citation>
    <scope>NUCLEOTIDE SEQUENCE [LARGE SCALE GENOMIC DNA]</scope>
    <source>
        <strain evidence="5">FW-101-2B</strain>
    </source>
</reference>
<dbReference type="InterPro" id="IPR028082">
    <property type="entry name" value="Peripla_BP_I"/>
</dbReference>
<gene>
    <name evidence="4" type="ORF">DFW101_1606</name>
</gene>
<dbReference type="PANTHER" id="PTHR30483">
    <property type="entry name" value="LEUCINE-SPECIFIC-BINDING PROTEIN"/>
    <property type="match status" value="1"/>
</dbReference>